<dbReference type="EMBL" id="GBRH01258780">
    <property type="protein sequence ID" value="JAD39115.1"/>
    <property type="molecule type" value="Transcribed_RNA"/>
</dbReference>
<proteinExistence type="predicted"/>
<reference evidence="1" key="2">
    <citation type="journal article" date="2015" name="Data Brief">
        <title>Shoot transcriptome of the giant reed, Arundo donax.</title>
        <authorList>
            <person name="Barrero R.A."/>
            <person name="Guerrero F.D."/>
            <person name="Moolhuijzen P."/>
            <person name="Goolsby J.A."/>
            <person name="Tidwell J."/>
            <person name="Bellgard S.E."/>
            <person name="Bellgard M.I."/>
        </authorList>
    </citation>
    <scope>NUCLEOTIDE SEQUENCE</scope>
    <source>
        <tissue evidence="1">Shoot tissue taken approximately 20 cm above the soil surface</tissue>
    </source>
</reference>
<protein>
    <submittedName>
        <fullName evidence="1">Uncharacterized protein</fullName>
    </submittedName>
</protein>
<name>A0A0A8ZQW4_ARUDO</name>
<reference evidence="1" key="1">
    <citation type="submission" date="2014-09" db="EMBL/GenBank/DDBJ databases">
        <authorList>
            <person name="Magalhaes I.L.F."/>
            <person name="Oliveira U."/>
            <person name="Santos F.R."/>
            <person name="Vidigal T.H.D.A."/>
            <person name="Brescovit A.D."/>
            <person name="Santos A.J."/>
        </authorList>
    </citation>
    <scope>NUCLEOTIDE SEQUENCE</scope>
    <source>
        <tissue evidence="1">Shoot tissue taken approximately 20 cm above the soil surface</tissue>
    </source>
</reference>
<sequence length="19" mass="2098">MAVDTNNQLKKTNIPIILA</sequence>
<evidence type="ECO:0000313" key="1">
    <source>
        <dbReference type="EMBL" id="JAD39115.1"/>
    </source>
</evidence>
<accession>A0A0A8ZQW4</accession>
<organism evidence="1">
    <name type="scientific">Arundo donax</name>
    <name type="common">Giant reed</name>
    <name type="synonym">Donax arundinaceus</name>
    <dbReference type="NCBI Taxonomy" id="35708"/>
    <lineage>
        <taxon>Eukaryota</taxon>
        <taxon>Viridiplantae</taxon>
        <taxon>Streptophyta</taxon>
        <taxon>Embryophyta</taxon>
        <taxon>Tracheophyta</taxon>
        <taxon>Spermatophyta</taxon>
        <taxon>Magnoliopsida</taxon>
        <taxon>Liliopsida</taxon>
        <taxon>Poales</taxon>
        <taxon>Poaceae</taxon>
        <taxon>PACMAD clade</taxon>
        <taxon>Arundinoideae</taxon>
        <taxon>Arundineae</taxon>
        <taxon>Arundo</taxon>
    </lineage>
</organism>
<dbReference type="AlphaFoldDB" id="A0A0A8ZQW4"/>